<dbReference type="RefSeq" id="WP_054066881.1">
    <property type="nucleotide sequence ID" value="NZ_CATYED010000001.1"/>
</dbReference>
<keyword evidence="6" id="KW-0732">Signal</keyword>
<dbReference type="STRING" id="225992.B5M06_11400"/>
<evidence type="ECO:0000256" key="5">
    <source>
        <dbReference type="PROSITE-ProRule" id="PRU00278"/>
    </source>
</evidence>
<organism evidence="9 10">
    <name type="scientific">Comamonas kerstersii</name>
    <dbReference type="NCBI Taxonomy" id="225992"/>
    <lineage>
        <taxon>Bacteria</taxon>
        <taxon>Pseudomonadati</taxon>
        <taxon>Pseudomonadota</taxon>
        <taxon>Betaproteobacteria</taxon>
        <taxon>Burkholderiales</taxon>
        <taxon>Comamonadaceae</taxon>
        <taxon>Comamonas</taxon>
    </lineage>
</organism>
<reference evidence="8 11" key="2">
    <citation type="submission" date="2017-03" db="EMBL/GenBank/DDBJ databases">
        <title>Rapid Whole Genome Sequencing of Comamonas kerstersii Causing Continuous ambulatory Peritoneal Dialysis-Associated Peritonitis.</title>
        <authorList>
            <person name="Zheng B."/>
        </authorList>
    </citation>
    <scope>NUCLEOTIDE SEQUENCE [LARGE SCALE GENOMIC DNA]</scope>
    <source>
        <strain evidence="8 11">8943</strain>
    </source>
</reference>
<evidence type="ECO:0000313" key="8">
    <source>
        <dbReference type="EMBL" id="AQZ98765.1"/>
    </source>
</evidence>
<evidence type="ECO:0000313" key="11">
    <source>
        <dbReference type="Proteomes" id="UP000242792"/>
    </source>
</evidence>
<evidence type="ECO:0000256" key="6">
    <source>
        <dbReference type="SAM" id="SignalP"/>
    </source>
</evidence>
<dbReference type="Proteomes" id="UP000242792">
    <property type="component" value="Chromosome"/>
</dbReference>
<evidence type="ECO:0000256" key="1">
    <source>
        <dbReference type="ARBA" id="ARBA00000971"/>
    </source>
</evidence>
<dbReference type="EMBL" id="CP020121">
    <property type="protein sequence ID" value="AQZ98765.1"/>
    <property type="molecule type" value="Genomic_DNA"/>
</dbReference>
<feature type="domain" description="PpiC" evidence="7">
    <location>
        <begin position="131"/>
        <end position="223"/>
    </location>
</feature>
<keyword evidence="10" id="KW-1185">Reference proteome</keyword>
<dbReference type="InterPro" id="IPR000297">
    <property type="entry name" value="PPIase_PpiC"/>
</dbReference>
<dbReference type="InterPro" id="IPR046357">
    <property type="entry name" value="PPIase_dom_sf"/>
</dbReference>
<dbReference type="PANTHER" id="PTHR47245:SF2">
    <property type="entry name" value="PEPTIDYL-PROLYL CIS-TRANS ISOMERASE HP_0175-RELATED"/>
    <property type="match status" value="1"/>
</dbReference>
<dbReference type="InterPro" id="IPR027304">
    <property type="entry name" value="Trigger_fact/SurA_dom_sf"/>
</dbReference>
<proteinExistence type="inferred from homology"/>
<dbReference type="AlphaFoldDB" id="A0A0W7Z1R0"/>
<gene>
    <name evidence="9" type="ORF">AS359_09995</name>
    <name evidence="8" type="ORF">B5M06_11400</name>
</gene>
<dbReference type="Gene3D" id="1.10.8.1040">
    <property type="match status" value="1"/>
</dbReference>
<evidence type="ECO:0000256" key="2">
    <source>
        <dbReference type="ARBA" id="ARBA00007656"/>
    </source>
</evidence>
<dbReference type="Gene3D" id="3.10.50.40">
    <property type="match status" value="1"/>
</dbReference>
<accession>A0A1V0BFP0</accession>
<evidence type="ECO:0000313" key="9">
    <source>
        <dbReference type="EMBL" id="KUF41115.1"/>
    </source>
</evidence>
<dbReference type="GO" id="GO:0003755">
    <property type="term" value="F:peptidyl-prolyl cis-trans isomerase activity"/>
    <property type="evidence" value="ECO:0007669"/>
    <property type="project" value="UniProtKB-KW"/>
</dbReference>
<sequence>MKKQLLPSLVAAVVLGTVALSASAQNLAIVNGKPVPMERFHALKQQIESSGRTVPAEMDPQIKDEIIAREIFMQEAAKRGLENSPEYKLQMELARETLLIRELFSDFLKKNPVTDGEIKAEYDKFVAANSSKEYRARHILVDSEDRAKAIIAEIKSGSKKFEDIAKKESKDPGSAQNGGDLDWASPSNYVPEFTEAMLKLKKGEVSDTPAKSQFGWHVIRVDDIRDAELPALEDIKPQIASQLEQQKMVQFQEDLRAKAKVE</sequence>
<dbReference type="PROSITE" id="PS50198">
    <property type="entry name" value="PPIC_PPIASE_2"/>
    <property type="match status" value="1"/>
</dbReference>
<dbReference type="EC" id="5.2.1.8" evidence="3"/>
<dbReference type="PANTHER" id="PTHR47245">
    <property type="entry name" value="PEPTIDYLPROLYL ISOMERASE"/>
    <property type="match status" value="1"/>
</dbReference>
<dbReference type="EMBL" id="LPXH01000025">
    <property type="protein sequence ID" value="KUF41115.1"/>
    <property type="molecule type" value="Genomic_DNA"/>
</dbReference>
<dbReference type="SUPFAM" id="SSF109998">
    <property type="entry name" value="Triger factor/SurA peptide-binding domain-like"/>
    <property type="match status" value="1"/>
</dbReference>
<evidence type="ECO:0000313" key="10">
    <source>
        <dbReference type="Proteomes" id="UP000053300"/>
    </source>
</evidence>
<name>A0A0W7Z1R0_9BURK</name>
<accession>A0A1V3TIK9</accession>
<keyword evidence="5 9" id="KW-0413">Isomerase</keyword>
<accession>A0A0W7Z1R0</accession>
<dbReference type="Proteomes" id="UP000053300">
    <property type="component" value="Unassembled WGS sequence"/>
</dbReference>
<dbReference type="KEGG" id="cke:B5M06_11400"/>
<comment type="similarity">
    <text evidence="2">Belongs to the PpiC/parvulin rotamase family.</text>
</comment>
<dbReference type="SUPFAM" id="SSF54534">
    <property type="entry name" value="FKBP-like"/>
    <property type="match status" value="1"/>
</dbReference>
<dbReference type="InterPro" id="IPR050245">
    <property type="entry name" value="PrsA_foldase"/>
</dbReference>
<protein>
    <recommendedName>
        <fullName evidence="3">peptidylprolyl isomerase</fullName>
        <ecNumber evidence="3">5.2.1.8</ecNumber>
    </recommendedName>
</protein>
<dbReference type="GeneID" id="83039926"/>
<keyword evidence="4 5" id="KW-0697">Rotamase</keyword>
<dbReference type="Pfam" id="PF00639">
    <property type="entry name" value="Rotamase"/>
    <property type="match status" value="1"/>
</dbReference>
<evidence type="ECO:0000256" key="3">
    <source>
        <dbReference type="ARBA" id="ARBA00013194"/>
    </source>
</evidence>
<evidence type="ECO:0000259" key="7">
    <source>
        <dbReference type="PROSITE" id="PS50198"/>
    </source>
</evidence>
<evidence type="ECO:0000256" key="4">
    <source>
        <dbReference type="ARBA" id="ARBA00023110"/>
    </source>
</evidence>
<dbReference type="OrthoDB" id="14196at2"/>
<reference evidence="9 10" key="1">
    <citation type="submission" date="2015-12" db="EMBL/GenBank/DDBJ databases">
        <title>Complete genome sequence of a multi-drug resistant strain Acidovorax sp. 12322-1.</title>
        <authorList>
            <person name="Ming D."/>
            <person name="Wang M."/>
            <person name="Hu S."/>
            <person name="Zhou Y."/>
            <person name="Jiang T."/>
        </authorList>
    </citation>
    <scope>NUCLEOTIDE SEQUENCE [LARGE SCALE GENOMIC DNA]</scope>
    <source>
        <strain evidence="9 10">12322-1</strain>
    </source>
</reference>
<feature type="chain" id="PRO_5035044152" description="peptidylprolyl isomerase" evidence="6">
    <location>
        <begin position="25"/>
        <end position="262"/>
    </location>
</feature>
<comment type="catalytic activity">
    <reaction evidence="1">
        <text>[protein]-peptidylproline (omega=180) = [protein]-peptidylproline (omega=0)</text>
        <dbReference type="Rhea" id="RHEA:16237"/>
        <dbReference type="Rhea" id="RHEA-COMP:10747"/>
        <dbReference type="Rhea" id="RHEA-COMP:10748"/>
        <dbReference type="ChEBI" id="CHEBI:83833"/>
        <dbReference type="ChEBI" id="CHEBI:83834"/>
        <dbReference type="EC" id="5.2.1.8"/>
    </reaction>
</comment>
<feature type="signal peptide" evidence="6">
    <location>
        <begin position="1"/>
        <end position="24"/>
    </location>
</feature>